<dbReference type="Pfam" id="PF00961">
    <property type="entry name" value="LAGLIDADG_1"/>
    <property type="match status" value="2"/>
</dbReference>
<sequence>MILLVIPVTTDSKDEDRSFYLERSTRRHFFQKTANTNTMRNHNTFTNKQLAIFGSNAASRARTRGFRQVRRAGTLAPTPLDRPVQTESPPGILYAWWITGFTDGDGCFSISFAKRLRLNTKIDVRAGFSISQHMRSKSTLEQIQAFFGCGSLRFDKRDHNYKFDTPGGTLICISDKIIPHFTKYPCLTAKQTDFLLLQRAIKLIQERRHLDCTGIVDIFYIAFQMNPSGKRKYSYQDLLDIVGIGPHDPLRLAVPPKSDSPERFSERITQMPPELDPWWVTGFSDAEGSFVISGYALKRTATLARFSAVFVIGQHAGSSYVLKAIQKFFKCGSIYFNTSDNTYHYRVSRLTDIMSCVIPHFEKYPLITSKFKSFVTFRQVCEKLVKGEHKTAKGTSEILKLIETINPKKTHALTWLCERKSSSLCVCGGLFRPRNKLKV</sequence>
<dbReference type="PANTHER" id="PTHR36181">
    <property type="entry name" value="INTRON-ENCODED ENDONUCLEASE AI3-RELATED"/>
    <property type="match status" value="1"/>
</dbReference>
<name>A0A455RGP1_9EUKA</name>
<feature type="domain" description="Homing endonuclease LAGLIDADG" evidence="1">
    <location>
        <begin position="281"/>
        <end position="381"/>
    </location>
</feature>
<dbReference type="InterPro" id="IPR027434">
    <property type="entry name" value="Homing_endonucl"/>
</dbReference>
<dbReference type="PANTHER" id="PTHR36181:SF2">
    <property type="entry name" value="INTRON-ENCODED ENDONUCLEASE AI3-RELATED"/>
    <property type="match status" value="1"/>
</dbReference>
<keyword evidence="2" id="KW-0255">Endonuclease</keyword>
<dbReference type="EMBL" id="AP019310">
    <property type="protein sequence ID" value="BBH42944.1"/>
    <property type="molecule type" value="Genomic_DNA"/>
</dbReference>
<feature type="domain" description="Homing endonuclease LAGLIDADG" evidence="1">
    <location>
        <begin position="98"/>
        <end position="198"/>
    </location>
</feature>
<protein>
    <submittedName>
        <fullName evidence="2">LAGLIDADG homing endonuclease</fullName>
    </submittedName>
</protein>
<proteinExistence type="predicted"/>
<dbReference type="GO" id="GO:0005739">
    <property type="term" value="C:mitochondrion"/>
    <property type="evidence" value="ECO:0007669"/>
    <property type="project" value="UniProtKB-ARBA"/>
</dbReference>
<evidence type="ECO:0000259" key="1">
    <source>
        <dbReference type="Pfam" id="PF00961"/>
    </source>
</evidence>
<organism evidence="2">
    <name type="scientific">Marophrys sp. SRT127</name>
    <dbReference type="NCBI Taxonomy" id="2488311"/>
    <lineage>
        <taxon>Eukaryota</taxon>
        <taxon>Haptista</taxon>
        <taxon>Centroplasthelida</taxon>
        <taxon>Panacanthocystida</taxon>
        <taxon>Acanthocystida</taxon>
        <taxon>Marophrys</taxon>
    </lineage>
</organism>
<dbReference type="SUPFAM" id="SSF55608">
    <property type="entry name" value="Homing endonucleases"/>
    <property type="match status" value="2"/>
</dbReference>
<dbReference type="InterPro" id="IPR004860">
    <property type="entry name" value="LAGLIDADG_dom"/>
</dbReference>
<evidence type="ECO:0000313" key="2">
    <source>
        <dbReference type="EMBL" id="BBH42944.1"/>
    </source>
</evidence>
<keyword evidence="2" id="KW-0540">Nuclease</keyword>
<dbReference type="AlphaFoldDB" id="A0A455RGP1"/>
<dbReference type="Gene3D" id="3.10.28.10">
    <property type="entry name" value="Homing endonucleases"/>
    <property type="match status" value="2"/>
</dbReference>
<reference evidence="2" key="1">
    <citation type="journal article" date="2019" name="Sci. Rep.">
        <title>Horizontally-acquired genetic elements in the mitochondrial genome of a centrohelid Marophrys sp. SRT127.</title>
        <authorList>
            <person name="Nishimura Y."/>
            <person name="Shiratori T."/>
            <person name="Ishida K."/>
            <person name="Hashimoto T."/>
            <person name="Ohkuma M."/>
            <person name="Inagaki Y."/>
        </authorList>
    </citation>
    <scope>NUCLEOTIDE SEQUENCE</scope>
    <source>
        <strain evidence="2">SRT127</strain>
    </source>
</reference>
<geneLocation type="mitochondrion" evidence="2"/>
<keyword evidence="2" id="KW-0496">Mitochondrion</keyword>
<accession>A0A455RGP1</accession>
<dbReference type="GO" id="GO:0004519">
    <property type="term" value="F:endonuclease activity"/>
    <property type="evidence" value="ECO:0007669"/>
    <property type="project" value="UniProtKB-KW"/>
</dbReference>
<dbReference type="InterPro" id="IPR051289">
    <property type="entry name" value="LAGLIDADG_Endonuclease"/>
</dbReference>
<keyword evidence="2" id="KW-0378">Hydrolase</keyword>